<dbReference type="Gene3D" id="3.40.50.1010">
    <property type="entry name" value="5'-nuclease"/>
    <property type="match status" value="1"/>
</dbReference>
<dbReference type="Pfam" id="PF00867">
    <property type="entry name" value="XPG_I"/>
    <property type="match status" value="1"/>
</dbReference>
<dbReference type="InterPro" id="IPR006084">
    <property type="entry name" value="XPG/Rad2"/>
</dbReference>
<dbReference type="EMBL" id="MN740207">
    <property type="protein sequence ID" value="QHT93297.1"/>
    <property type="molecule type" value="Genomic_DNA"/>
</dbReference>
<dbReference type="SMART" id="SM00485">
    <property type="entry name" value="XPGN"/>
    <property type="match status" value="1"/>
</dbReference>
<dbReference type="SUPFAM" id="SSF88723">
    <property type="entry name" value="PIN domain-like"/>
    <property type="match status" value="1"/>
</dbReference>
<dbReference type="PRINTS" id="PR00853">
    <property type="entry name" value="XPGRADSUPER"/>
</dbReference>
<evidence type="ECO:0008006" key="4">
    <source>
        <dbReference type="Google" id="ProtNLM"/>
    </source>
</evidence>
<dbReference type="SMART" id="SM00484">
    <property type="entry name" value="XPGI"/>
    <property type="match status" value="1"/>
</dbReference>
<dbReference type="PANTHER" id="PTHR11081">
    <property type="entry name" value="FLAP ENDONUCLEASE FAMILY MEMBER"/>
    <property type="match status" value="1"/>
</dbReference>
<evidence type="ECO:0000313" key="3">
    <source>
        <dbReference type="EMBL" id="QHT93297.1"/>
    </source>
</evidence>
<dbReference type="AlphaFoldDB" id="A0A6C0IN43"/>
<dbReference type="InterPro" id="IPR029060">
    <property type="entry name" value="PIN-like_dom_sf"/>
</dbReference>
<sequence>MGIRYLNTYIKNNCSHGLSNVNIRSLAGNSLAIDTSIYMYKYEMDNKLIENITRLVNLFIINRITPIFIFDGKPPEEKLQLLQIRRERRREASSQCQELLNKIETGDADEYDITKYHRLKQEATRITKDKVDSVKSLLTNLGVTYYTANGEADQLCASMVINGYCWGCVSDDMDMFVYGCKNIVRNVDIHNKTATVYKLDMILHELNISFVNFKQVCVMAGTDYNNEIDDNQSLNIYSAFKLYNRFTKKVKYDNMTFYDWLRHYIKYNVDYELLHKIYKMFEVKNEICIENNEENTFITQSNNILTNDCIVEYSYPTCS</sequence>
<feature type="domain" description="XPG-I" evidence="1">
    <location>
        <begin position="139"/>
        <end position="208"/>
    </location>
</feature>
<organism evidence="3">
    <name type="scientific">viral metagenome</name>
    <dbReference type="NCBI Taxonomy" id="1070528"/>
    <lineage>
        <taxon>unclassified sequences</taxon>
        <taxon>metagenomes</taxon>
        <taxon>organismal metagenomes</taxon>
    </lineage>
</organism>
<proteinExistence type="predicted"/>
<feature type="domain" description="XPG N-terminal" evidence="2">
    <location>
        <begin position="1"/>
        <end position="92"/>
    </location>
</feature>
<evidence type="ECO:0000259" key="1">
    <source>
        <dbReference type="SMART" id="SM00484"/>
    </source>
</evidence>
<dbReference type="InterPro" id="IPR006085">
    <property type="entry name" value="XPG_DNA_repair_N"/>
</dbReference>
<dbReference type="GO" id="GO:0004518">
    <property type="term" value="F:nuclease activity"/>
    <property type="evidence" value="ECO:0007669"/>
    <property type="project" value="InterPro"/>
</dbReference>
<accession>A0A6C0IN43</accession>
<name>A0A6C0IN43_9ZZZZ</name>
<evidence type="ECO:0000259" key="2">
    <source>
        <dbReference type="SMART" id="SM00485"/>
    </source>
</evidence>
<dbReference type="InterPro" id="IPR006086">
    <property type="entry name" value="XPG-I_dom"/>
</dbReference>
<dbReference type="Pfam" id="PF00752">
    <property type="entry name" value="XPG_N"/>
    <property type="match status" value="1"/>
</dbReference>
<protein>
    <recommendedName>
        <fullName evidence="4">XPG N-terminal domain-containing protein</fullName>
    </recommendedName>
</protein>
<reference evidence="3" key="1">
    <citation type="journal article" date="2020" name="Nature">
        <title>Giant virus diversity and host interactions through global metagenomics.</title>
        <authorList>
            <person name="Schulz F."/>
            <person name="Roux S."/>
            <person name="Paez-Espino D."/>
            <person name="Jungbluth S."/>
            <person name="Walsh D.A."/>
            <person name="Denef V.J."/>
            <person name="McMahon K.D."/>
            <person name="Konstantinidis K.T."/>
            <person name="Eloe-Fadrosh E.A."/>
            <person name="Kyrpides N.C."/>
            <person name="Woyke T."/>
        </authorList>
    </citation>
    <scope>NUCLEOTIDE SEQUENCE</scope>
    <source>
        <strain evidence="3">GVMAG-M-3300024252-29</strain>
    </source>
</reference>